<protein>
    <recommendedName>
        <fullName evidence="2">Cas12f1-like TNB domain-containing protein</fullName>
    </recommendedName>
</protein>
<reference evidence="3 4" key="1">
    <citation type="journal article" date="2009" name="Biosci. Biotechnol. Biochem.">
        <title>WeGAS: a web-based microbial genome annotation system.</title>
        <authorList>
            <person name="Lee D."/>
            <person name="Seo H."/>
            <person name="Park C."/>
            <person name="Park K."/>
        </authorList>
    </citation>
    <scope>NUCLEOTIDE SEQUENCE [LARGE SCALE GENOMIC DNA]</scope>
    <source>
        <strain evidence="4">ATCC 49049 / DSM 4359 / NBRC 107923 / NS-E</strain>
    </source>
</reference>
<dbReference type="InterPro" id="IPR010095">
    <property type="entry name" value="Cas12f1-like_TNB"/>
</dbReference>
<sequence>MPYGKFLSKLKYKADQVGIRVIEVLETHTSQTCSICGAVDR</sequence>
<dbReference type="Pfam" id="PF07282">
    <property type="entry name" value="Cas12f1-like_TNB"/>
    <property type="match status" value="1"/>
</dbReference>
<evidence type="ECO:0000256" key="1">
    <source>
        <dbReference type="ARBA" id="ARBA00023125"/>
    </source>
</evidence>
<feature type="domain" description="Cas12f1-like TNB" evidence="2">
    <location>
        <begin position="3"/>
        <end position="39"/>
    </location>
</feature>
<name>B9K9Z9_THENN</name>
<keyword evidence="1" id="KW-0238">DNA-binding</keyword>
<evidence type="ECO:0000313" key="3">
    <source>
        <dbReference type="EMBL" id="ACM23782.1"/>
    </source>
</evidence>
<evidence type="ECO:0000259" key="2">
    <source>
        <dbReference type="Pfam" id="PF07282"/>
    </source>
</evidence>
<dbReference type="SMR" id="B9K9Z9"/>
<dbReference type="eggNOG" id="COG0675">
    <property type="taxonomic scope" value="Bacteria"/>
</dbReference>
<keyword evidence="4" id="KW-1185">Reference proteome</keyword>
<gene>
    <name evidence="3" type="ordered locus">CTN_1606</name>
</gene>
<accession>B9K9Z9</accession>
<evidence type="ECO:0000313" key="4">
    <source>
        <dbReference type="Proteomes" id="UP000000445"/>
    </source>
</evidence>
<proteinExistence type="predicted"/>
<dbReference type="HOGENOM" id="CLU_3277956_0_0_0"/>
<organism evidence="3 4">
    <name type="scientific">Thermotoga neapolitana (strain ATCC 49049 / DSM 4359 / NBRC 107923 / NS-E)</name>
    <dbReference type="NCBI Taxonomy" id="309803"/>
    <lineage>
        <taxon>Bacteria</taxon>
        <taxon>Thermotogati</taxon>
        <taxon>Thermotogota</taxon>
        <taxon>Thermotogae</taxon>
        <taxon>Thermotogales</taxon>
        <taxon>Thermotogaceae</taxon>
        <taxon>Thermotoga</taxon>
    </lineage>
</organism>
<dbReference type="KEGG" id="tna:CTN_1606"/>
<dbReference type="EMBL" id="CP000916">
    <property type="protein sequence ID" value="ACM23782.1"/>
    <property type="molecule type" value="Genomic_DNA"/>
</dbReference>
<dbReference type="GO" id="GO:0003677">
    <property type="term" value="F:DNA binding"/>
    <property type="evidence" value="ECO:0007669"/>
    <property type="project" value="UniProtKB-KW"/>
</dbReference>
<dbReference type="AlphaFoldDB" id="B9K9Z9"/>
<dbReference type="Proteomes" id="UP000000445">
    <property type="component" value="Chromosome"/>
</dbReference>